<name>A0A3B1IPH3_ASTMX</name>
<evidence type="ECO:0000313" key="3">
    <source>
        <dbReference type="Ensembl" id="ENSAMXP00000031616.1"/>
    </source>
</evidence>
<reference evidence="4" key="2">
    <citation type="journal article" date="2014" name="Nat. Commun.">
        <title>The cavefish genome reveals candidate genes for eye loss.</title>
        <authorList>
            <person name="McGaugh S.E."/>
            <person name="Gross J.B."/>
            <person name="Aken B."/>
            <person name="Blin M."/>
            <person name="Borowsky R."/>
            <person name="Chalopin D."/>
            <person name="Hinaux H."/>
            <person name="Jeffery W.R."/>
            <person name="Keene A."/>
            <person name="Ma L."/>
            <person name="Minx P."/>
            <person name="Murphy D."/>
            <person name="O'Quin K.E."/>
            <person name="Retaux S."/>
            <person name="Rohner N."/>
            <person name="Searle S.M."/>
            <person name="Stahl B.A."/>
            <person name="Tabin C."/>
            <person name="Volff J.N."/>
            <person name="Yoshizawa M."/>
            <person name="Warren W.C."/>
        </authorList>
    </citation>
    <scope>NUCLEOTIDE SEQUENCE [LARGE SCALE GENOMIC DNA]</scope>
    <source>
        <strain evidence="4">female</strain>
    </source>
</reference>
<keyword evidence="4" id="KW-1185">Reference proteome</keyword>
<evidence type="ECO:0000256" key="1">
    <source>
        <dbReference type="SAM" id="MobiDB-lite"/>
    </source>
</evidence>
<dbReference type="GeneTree" id="ENSGT00730000111690"/>
<keyword evidence="2" id="KW-0472">Membrane</keyword>
<protein>
    <submittedName>
        <fullName evidence="3">Uncharacterized LOC111195172</fullName>
    </submittedName>
</protein>
<reference evidence="3" key="4">
    <citation type="submission" date="2025-09" db="UniProtKB">
        <authorList>
            <consortium name="Ensembl"/>
        </authorList>
    </citation>
    <scope>IDENTIFICATION</scope>
</reference>
<reference evidence="4" key="1">
    <citation type="submission" date="2013-03" db="EMBL/GenBank/DDBJ databases">
        <authorList>
            <person name="Jeffery W."/>
            <person name="Warren W."/>
            <person name="Wilson R.K."/>
        </authorList>
    </citation>
    <scope>NUCLEOTIDE SEQUENCE</scope>
    <source>
        <strain evidence="4">female</strain>
    </source>
</reference>
<dbReference type="Proteomes" id="UP000018467">
    <property type="component" value="Unassembled WGS sequence"/>
</dbReference>
<evidence type="ECO:0000313" key="4">
    <source>
        <dbReference type="Proteomes" id="UP000018467"/>
    </source>
</evidence>
<keyword evidence="2" id="KW-1133">Transmembrane helix</keyword>
<accession>A0A3B1IPH3</accession>
<evidence type="ECO:0000256" key="2">
    <source>
        <dbReference type="SAM" id="Phobius"/>
    </source>
</evidence>
<reference evidence="3" key="3">
    <citation type="submission" date="2025-08" db="UniProtKB">
        <authorList>
            <consortium name="Ensembl"/>
        </authorList>
    </citation>
    <scope>IDENTIFICATION</scope>
</reference>
<feature type="transmembrane region" description="Helical" evidence="2">
    <location>
        <begin position="368"/>
        <end position="387"/>
    </location>
</feature>
<feature type="compositionally biased region" description="Low complexity" evidence="1">
    <location>
        <begin position="222"/>
        <end position="238"/>
    </location>
</feature>
<proteinExistence type="predicted"/>
<sequence>MGGEKGLLIGFILFLTLSGIYTFDILENMQDLRDRTDFGKAFPRHGLKILLWLICQGEIDQNGVLQLNFNPAKNVFGIHRYLDREGVFPVLDNLPKKYYTVGSIGPLNVREHFPDYVTEDYCNSWGHSLRNVDRIVIRVQDDNPSRVDEVYVTQHFRDKNLGSHYDPGNTFKISSNLLREIQKFCPHIYQTSNQNHKKDQNDSNNPGLVEFLNEVGYRSSKNKGQQSKSSNSQHGHQSGSKKRDCDTVLVKGYDAGLQLYEKDSYACLRLYIKKSFFNWKKAFRYSWVALYTSAEVSNQEYQKYKWSTDFEKSSEEDHLEDYDVYEYQSKIAIAPGLQARMMLHNSYTDEIARTEPWPELLSTSGINWSFWILLLFGLLAIFVIKILRDASRIVRPAPPFVDVSEGRPGL</sequence>
<dbReference type="Ensembl" id="ENSAMXT00000041683.1">
    <property type="protein sequence ID" value="ENSAMXP00000031616.1"/>
    <property type="gene ID" value="ENSAMXG00000034508.1"/>
</dbReference>
<feature type="region of interest" description="Disordered" evidence="1">
    <location>
        <begin position="220"/>
        <end position="243"/>
    </location>
</feature>
<organism evidence="3 4">
    <name type="scientific">Astyanax mexicanus</name>
    <name type="common">Blind cave fish</name>
    <name type="synonym">Astyanax fasciatus mexicanus</name>
    <dbReference type="NCBI Taxonomy" id="7994"/>
    <lineage>
        <taxon>Eukaryota</taxon>
        <taxon>Metazoa</taxon>
        <taxon>Chordata</taxon>
        <taxon>Craniata</taxon>
        <taxon>Vertebrata</taxon>
        <taxon>Euteleostomi</taxon>
        <taxon>Actinopterygii</taxon>
        <taxon>Neopterygii</taxon>
        <taxon>Teleostei</taxon>
        <taxon>Ostariophysi</taxon>
        <taxon>Characiformes</taxon>
        <taxon>Characoidei</taxon>
        <taxon>Acestrorhamphidae</taxon>
        <taxon>Acestrorhamphinae</taxon>
        <taxon>Astyanax</taxon>
    </lineage>
</organism>
<dbReference type="Bgee" id="ENSAMXG00000034508">
    <property type="expression patterns" value="Expressed in intestine and 1 other cell type or tissue"/>
</dbReference>
<keyword evidence="2" id="KW-0812">Transmembrane</keyword>
<dbReference type="PANTHER" id="PTHR38706">
    <property type="entry name" value="SI:CH211-198C19.1-RELATED"/>
    <property type="match status" value="1"/>
</dbReference>
<dbReference type="InParanoid" id="A0A3B1IPH3"/>
<dbReference type="AlphaFoldDB" id="A0A3B1IPH3"/>
<dbReference type="PANTHER" id="PTHR38706:SF3">
    <property type="entry name" value="SI:CH211-198C19.1"/>
    <property type="match status" value="1"/>
</dbReference>